<dbReference type="Pfam" id="PF02733">
    <property type="entry name" value="Dak1"/>
    <property type="match status" value="1"/>
</dbReference>
<accession>A0A6G1H9L3</accession>
<dbReference type="SUPFAM" id="SSF82549">
    <property type="entry name" value="DAK1/DegV-like"/>
    <property type="match status" value="1"/>
</dbReference>
<dbReference type="InterPro" id="IPR012734">
    <property type="entry name" value="DhaK_ATP"/>
</dbReference>
<keyword evidence="8" id="KW-0067">ATP-binding</keyword>
<dbReference type="GO" id="GO:0005829">
    <property type="term" value="C:cytosol"/>
    <property type="evidence" value="ECO:0007669"/>
    <property type="project" value="TreeGrafter"/>
</dbReference>
<sequence length="575" mass="60811">MPQGKHFINTIDDPVVRVLRSLLATNPSLRLNADKKVLFRQPPQNERKVILISGGGSGHEPAHAGFVGDGMLDVAVAGNIFASPSAPQISAGLQSVNAPLGALIIVKNYTGDMLNFGLAAEKAKAQGRDVRTVMVADDVSIKGNELVGQRGLAGVVFVHKIAGAAAAKGMNLEEVARIGQKTADSLITVAASLDRCSVPRRGEQEGLAVDELEYGMGIHNEPGAKREKITSLQEIVGNILSMLFSEQKHSSKFGQGKIAVMINNLGGLSVLELSVIADEVLLQLSKKVSRIHRVFVGTFVTSLDGPGVSITLCKLDDESESLLDAPTAVNAWPKAASSYSEDDIFKMLVSDSQDSAPAKTSSISKSEALSKDVILKVFKSIKERVRQDEPLITKYDTIAGDGDCGETLLNGVNALSSYWEKFDGKESDLQNVFLQVASNVESSMGGTSGAIYAIFFNAVSRAVAAKSTGSSSDHARVTADALKLGLDDLCRYTSARVGHRTLMDALIPFVEEYSKSTDLKAAIAAATTGAEKTRKQDAILGRASYVDSEQLQAESVPDPGALGVVSILNGIAASL</sequence>
<dbReference type="PROSITE" id="PS51480">
    <property type="entry name" value="DHAL"/>
    <property type="match status" value="1"/>
</dbReference>
<dbReference type="EMBL" id="ML977143">
    <property type="protein sequence ID" value="KAF1989916.1"/>
    <property type="molecule type" value="Genomic_DNA"/>
</dbReference>
<dbReference type="Proteomes" id="UP000800041">
    <property type="component" value="Unassembled WGS sequence"/>
</dbReference>
<evidence type="ECO:0000256" key="7">
    <source>
        <dbReference type="ARBA" id="ARBA00022798"/>
    </source>
</evidence>
<keyword evidence="4" id="KW-0808">Transferase</keyword>
<evidence type="ECO:0000259" key="14">
    <source>
        <dbReference type="PROSITE" id="PS51481"/>
    </source>
</evidence>
<dbReference type="GO" id="GO:0005524">
    <property type="term" value="F:ATP binding"/>
    <property type="evidence" value="ECO:0007669"/>
    <property type="project" value="UniProtKB-KW"/>
</dbReference>
<evidence type="ECO:0000256" key="5">
    <source>
        <dbReference type="ARBA" id="ARBA00022741"/>
    </source>
</evidence>
<evidence type="ECO:0000256" key="4">
    <source>
        <dbReference type="ARBA" id="ARBA00022679"/>
    </source>
</evidence>
<comment type="similarity">
    <text evidence="3">Belongs to the dihydroxyacetone kinase (DAK) family.</text>
</comment>
<dbReference type="GO" id="GO:0050354">
    <property type="term" value="F:triokinase activity"/>
    <property type="evidence" value="ECO:0007669"/>
    <property type="project" value="UniProtKB-EC"/>
</dbReference>
<name>A0A6G1H9L3_9PEZI</name>
<dbReference type="Gene3D" id="3.30.1180.20">
    <property type="entry name" value="Dihydroxyacetone kinase, domain 2"/>
    <property type="match status" value="1"/>
</dbReference>
<dbReference type="NCBIfam" id="TIGR02361">
    <property type="entry name" value="dak_ATP"/>
    <property type="match status" value="1"/>
</dbReference>
<dbReference type="InterPro" id="IPR004007">
    <property type="entry name" value="DhaL_dom"/>
</dbReference>
<feature type="domain" description="DhaL" evidence="13">
    <location>
        <begin position="372"/>
        <end position="573"/>
    </location>
</feature>
<dbReference type="Gene3D" id="1.25.40.340">
    <property type="match status" value="1"/>
</dbReference>
<keyword evidence="5" id="KW-0547">Nucleotide-binding</keyword>
<evidence type="ECO:0000256" key="12">
    <source>
        <dbReference type="PIRSR" id="PIRSR612734-2"/>
    </source>
</evidence>
<feature type="binding site" evidence="12">
    <location>
        <position position="112"/>
    </location>
    <ligand>
        <name>substrate</name>
    </ligand>
</feature>
<dbReference type="UniPathway" id="UPA00617">
    <property type="reaction ID" value="UER00669"/>
</dbReference>
<dbReference type="GO" id="GO:0019588">
    <property type="term" value="P:anaerobic glycerol catabolic process"/>
    <property type="evidence" value="ECO:0007669"/>
    <property type="project" value="UniProtKB-UniPathway"/>
</dbReference>
<evidence type="ECO:0000256" key="10">
    <source>
        <dbReference type="ARBA" id="ARBA00048898"/>
    </source>
</evidence>
<dbReference type="FunFam" id="1.25.40.340:FF:000001">
    <property type="entry name" value="Dihydroxyacetone kinase 1"/>
    <property type="match status" value="1"/>
</dbReference>
<evidence type="ECO:0000256" key="2">
    <source>
        <dbReference type="ARBA" id="ARBA00004778"/>
    </source>
</evidence>
<dbReference type="FunFam" id="3.30.1180.20:FF:000001">
    <property type="entry name" value="Dihydroxyacetone kinase 1"/>
    <property type="match status" value="1"/>
</dbReference>
<evidence type="ECO:0000256" key="3">
    <source>
        <dbReference type="ARBA" id="ARBA00008757"/>
    </source>
</evidence>
<dbReference type="SUPFAM" id="SSF101473">
    <property type="entry name" value="DhaL-like"/>
    <property type="match status" value="1"/>
</dbReference>
<keyword evidence="16" id="KW-1185">Reference proteome</keyword>
<evidence type="ECO:0000256" key="9">
    <source>
        <dbReference type="ARBA" id="ARBA00047974"/>
    </source>
</evidence>
<dbReference type="Gene3D" id="3.40.50.10440">
    <property type="entry name" value="Dihydroxyacetone kinase, domain 1"/>
    <property type="match status" value="1"/>
</dbReference>
<proteinExistence type="inferred from homology"/>
<feature type="domain" description="DhaK" evidence="14">
    <location>
        <begin position="10"/>
        <end position="332"/>
    </location>
</feature>
<dbReference type="InterPro" id="IPR004006">
    <property type="entry name" value="DhaK_dom"/>
</dbReference>
<dbReference type="InterPro" id="IPR050861">
    <property type="entry name" value="Dihydroxyacetone_Kinase"/>
</dbReference>
<evidence type="ECO:0000313" key="16">
    <source>
        <dbReference type="Proteomes" id="UP000800041"/>
    </source>
</evidence>
<comment type="catalytic activity">
    <reaction evidence="10">
        <text>dihydroxyacetone + ATP = dihydroxyacetone phosphate + ADP + H(+)</text>
        <dbReference type="Rhea" id="RHEA:15773"/>
        <dbReference type="ChEBI" id="CHEBI:15378"/>
        <dbReference type="ChEBI" id="CHEBI:16016"/>
        <dbReference type="ChEBI" id="CHEBI:30616"/>
        <dbReference type="ChEBI" id="CHEBI:57642"/>
        <dbReference type="ChEBI" id="CHEBI:456216"/>
        <dbReference type="EC" id="2.7.1.29"/>
    </reaction>
</comment>
<keyword evidence="6" id="KW-0418">Kinase</keyword>
<dbReference type="PANTHER" id="PTHR28629">
    <property type="entry name" value="TRIOKINASE/FMN CYCLASE"/>
    <property type="match status" value="1"/>
</dbReference>
<evidence type="ECO:0000256" key="11">
    <source>
        <dbReference type="PIRSR" id="PIRSR612734-1"/>
    </source>
</evidence>
<feature type="binding site" evidence="12">
    <location>
        <begin position="56"/>
        <end position="59"/>
    </location>
    <ligand>
        <name>substrate</name>
    </ligand>
</feature>
<comment type="catalytic activity">
    <reaction evidence="9">
        <text>D-glyceraldehyde + ATP = D-glyceraldehyde 3-phosphate + ADP + H(+)</text>
        <dbReference type="Rhea" id="RHEA:13941"/>
        <dbReference type="ChEBI" id="CHEBI:15378"/>
        <dbReference type="ChEBI" id="CHEBI:17378"/>
        <dbReference type="ChEBI" id="CHEBI:30616"/>
        <dbReference type="ChEBI" id="CHEBI:59776"/>
        <dbReference type="ChEBI" id="CHEBI:456216"/>
        <dbReference type="EC" id="2.7.1.28"/>
    </reaction>
</comment>
<reference evidence="15" key="1">
    <citation type="journal article" date="2020" name="Stud. Mycol.">
        <title>101 Dothideomycetes genomes: a test case for predicting lifestyles and emergence of pathogens.</title>
        <authorList>
            <person name="Haridas S."/>
            <person name="Albert R."/>
            <person name="Binder M."/>
            <person name="Bloem J."/>
            <person name="Labutti K."/>
            <person name="Salamov A."/>
            <person name="Andreopoulos B."/>
            <person name="Baker S."/>
            <person name="Barry K."/>
            <person name="Bills G."/>
            <person name="Bluhm B."/>
            <person name="Cannon C."/>
            <person name="Castanera R."/>
            <person name="Culley D."/>
            <person name="Daum C."/>
            <person name="Ezra D."/>
            <person name="Gonzalez J."/>
            <person name="Henrissat B."/>
            <person name="Kuo A."/>
            <person name="Liang C."/>
            <person name="Lipzen A."/>
            <person name="Lutzoni F."/>
            <person name="Magnuson J."/>
            <person name="Mondo S."/>
            <person name="Nolan M."/>
            <person name="Ohm R."/>
            <person name="Pangilinan J."/>
            <person name="Park H.-J."/>
            <person name="Ramirez L."/>
            <person name="Alfaro M."/>
            <person name="Sun H."/>
            <person name="Tritt A."/>
            <person name="Yoshinaga Y."/>
            <person name="Zwiers L.-H."/>
            <person name="Turgeon B."/>
            <person name="Goodwin S."/>
            <person name="Spatafora J."/>
            <person name="Crous P."/>
            <person name="Grigoriev I."/>
        </authorList>
    </citation>
    <scope>NUCLEOTIDE SEQUENCE</scope>
    <source>
        <strain evidence="15">CBS 113979</strain>
    </source>
</reference>
<evidence type="ECO:0000259" key="13">
    <source>
        <dbReference type="PROSITE" id="PS51480"/>
    </source>
</evidence>
<dbReference type="OrthoDB" id="1724672at2759"/>
<feature type="active site" description="Tele-hemiaminal-histidine intermediate" evidence="11">
    <location>
        <position position="219"/>
    </location>
</feature>
<dbReference type="GO" id="GO:0004371">
    <property type="term" value="F:glycerone kinase activity"/>
    <property type="evidence" value="ECO:0007669"/>
    <property type="project" value="UniProtKB-EC"/>
</dbReference>
<gene>
    <name evidence="15" type="ORF">K402DRAFT_243301</name>
</gene>
<comment type="function">
    <text evidence="1">Catalyzes both the phosphorylation of dihydroxyacetone and of glyceraldehyde.</text>
</comment>
<dbReference type="FunFam" id="3.40.50.10440:FF:000001">
    <property type="entry name" value="Dihydroxyacetone kinase, DhaK subunit"/>
    <property type="match status" value="1"/>
</dbReference>
<keyword evidence="7" id="KW-0319">Glycerol metabolism</keyword>
<feature type="binding site" evidence="12">
    <location>
        <position position="107"/>
    </location>
    <ligand>
        <name>substrate</name>
    </ligand>
</feature>
<comment type="pathway">
    <text evidence="2">Polyol metabolism; glycerol fermentation; glycerone phosphate from glycerol (oxidative route): step 2/2.</text>
</comment>
<protein>
    <submittedName>
        <fullName evidence="15">Dak1-domain-containing protein</fullName>
    </submittedName>
</protein>
<dbReference type="InterPro" id="IPR036117">
    <property type="entry name" value="DhaL_dom_sf"/>
</dbReference>
<evidence type="ECO:0000313" key="15">
    <source>
        <dbReference type="EMBL" id="KAF1989916.1"/>
    </source>
</evidence>
<dbReference type="Pfam" id="PF02734">
    <property type="entry name" value="Dak2"/>
    <property type="match status" value="1"/>
</dbReference>
<evidence type="ECO:0000256" key="6">
    <source>
        <dbReference type="ARBA" id="ARBA00022777"/>
    </source>
</evidence>
<dbReference type="SMART" id="SM01120">
    <property type="entry name" value="Dak2"/>
    <property type="match status" value="1"/>
</dbReference>
<dbReference type="PROSITE" id="PS51481">
    <property type="entry name" value="DHAK"/>
    <property type="match status" value="1"/>
</dbReference>
<dbReference type="PANTHER" id="PTHR28629:SF4">
    <property type="entry name" value="TRIOKINASE_FMN CYCLASE"/>
    <property type="match status" value="1"/>
</dbReference>
<organism evidence="15 16">
    <name type="scientific">Aulographum hederae CBS 113979</name>
    <dbReference type="NCBI Taxonomy" id="1176131"/>
    <lineage>
        <taxon>Eukaryota</taxon>
        <taxon>Fungi</taxon>
        <taxon>Dikarya</taxon>
        <taxon>Ascomycota</taxon>
        <taxon>Pezizomycotina</taxon>
        <taxon>Dothideomycetes</taxon>
        <taxon>Pleosporomycetidae</taxon>
        <taxon>Aulographales</taxon>
        <taxon>Aulographaceae</taxon>
    </lineage>
</organism>
<evidence type="ECO:0000256" key="1">
    <source>
        <dbReference type="ARBA" id="ARBA00003264"/>
    </source>
</evidence>
<dbReference type="AlphaFoldDB" id="A0A6G1H9L3"/>
<evidence type="ECO:0000256" key="8">
    <source>
        <dbReference type="ARBA" id="ARBA00022840"/>
    </source>
</evidence>